<dbReference type="SUPFAM" id="SSF57667">
    <property type="entry name" value="beta-beta-alpha zinc fingers"/>
    <property type="match status" value="3"/>
</dbReference>
<dbReference type="InterPro" id="IPR013087">
    <property type="entry name" value="Znf_C2H2_type"/>
</dbReference>
<dbReference type="VEuPathDB" id="VectorBase:AMIN008050"/>
<evidence type="ECO:0000313" key="7">
    <source>
        <dbReference type="EnsemblMetazoa" id="AMIN008050-PA"/>
    </source>
</evidence>
<keyword evidence="1" id="KW-0479">Metal-binding</keyword>
<keyword evidence="3 5" id="KW-0863">Zinc-finger</keyword>
<dbReference type="GO" id="GO:0005634">
    <property type="term" value="C:nucleus"/>
    <property type="evidence" value="ECO:0007669"/>
    <property type="project" value="TreeGrafter"/>
</dbReference>
<protein>
    <recommendedName>
        <fullName evidence="6">C2H2-type domain-containing protein</fullName>
    </recommendedName>
</protein>
<dbReference type="PANTHER" id="PTHR24379">
    <property type="entry name" value="KRAB AND ZINC FINGER DOMAIN-CONTAINING"/>
    <property type="match status" value="1"/>
</dbReference>
<dbReference type="SMART" id="SM00355">
    <property type="entry name" value="ZnF_C2H2"/>
    <property type="match status" value="7"/>
</dbReference>
<feature type="domain" description="C2H2-type" evidence="6">
    <location>
        <begin position="218"/>
        <end position="246"/>
    </location>
</feature>
<name>A0A182WCG5_9DIPT</name>
<organism evidence="7 8">
    <name type="scientific">Anopheles minimus</name>
    <dbReference type="NCBI Taxonomy" id="112268"/>
    <lineage>
        <taxon>Eukaryota</taxon>
        <taxon>Metazoa</taxon>
        <taxon>Ecdysozoa</taxon>
        <taxon>Arthropoda</taxon>
        <taxon>Hexapoda</taxon>
        <taxon>Insecta</taxon>
        <taxon>Pterygota</taxon>
        <taxon>Neoptera</taxon>
        <taxon>Endopterygota</taxon>
        <taxon>Diptera</taxon>
        <taxon>Nematocera</taxon>
        <taxon>Culicoidea</taxon>
        <taxon>Culicidae</taxon>
        <taxon>Anophelinae</taxon>
        <taxon>Anopheles</taxon>
    </lineage>
</organism>
<feature type="domain" description="C2H2-type" evidence="6">
    <location>
        <begin position="277"/>
        <end position="299"/>
    </location>
</feature>
<dbReference type="Pfam" id="PF00096">
    <property type="entry name" value="zf-C2H2"/>
    <property type="match status" value="1"/>
</dbReference>
<reference evidence="8" key="1">
    <citation type="submission" date="2013-03" db="EMBL/GenBank/DDBJ databases">
        <title>The Genome Sequence of Anopheles minimus MINIMUS1.</title>
        <authorList>
            <consortium name="The Broad Institute Genomics Platform"/>
            <person name="Neafsey D.E."/>
            <person name="Walton C."/>
            <person name="Walker B."/>
            <person name="Young S.K."/>
            <person name="Zeng Q."/>
            <person name="Gargeya S."/>
            <person name="Fitzgerald M."/>
            <person name="Haas B."/>
            <person name="Abouelleil A."/>
            <person name="Allen A.W."/>
            <person name="Alvarado L."/>
            <person name="Arachchi H.M."/>
            <person name="Berlin A.M."/>
            <person name="Chapman S.B."/>
            <person name="Gainer-Dewar J."/>
            <person name="Goldberg J."/>
            <person name="Griggs A."/>
            <person name="Gujja S."/>
            <person name="Hansen M."/>
            <person name="Howarth C."/>
            <person name="Imamovic A."/>
            <person name="Ireland A."/>
            <person name="Larimer J."/>
            <person name="McCowan C."/>
            <person name="Murphy C."/>
            <person name="Pearson M."/>
            <person name="Poon T.W."/>
            <person name="Priest M."/>
            <person name="Roberts A."/>
            <person name="Saif S."/>
            <person name="Shea T."/>
            <person name="Sisk P."/>
            <person name="Sykes S."/>
            <person name="Wortman J."/>
            <person name="Nusbaum C."/>
            <person name="Birren B."/>
        </authorList>
    </citation>
    <scope>NUCLEOTIDE SEQUENCE [LARGE SCALE GENOMIC DNA]</scope>
    <source>
        <strain evidence="8">MINIMUS1</strain>
    </source>
</reference>
<dbReference type="GO" id="GO:0000981">
    <property type="term" value="F:DNA-binding transcription factor activity, RNA polymerase II-specific"/>
    <property type="evidence" value="ECO:0007669"/>
    <property type="project" value="TreeGrafter"/>
</dbReference>
<dbReference type="FunFam" id="3.30.160.60:FF:000446">
    <property type="entry name" value="Zinc finger protein"/>
    <property type="match status" value="3"/>
</dbReference>
<dbReference type="GO" id="GO:0000977">
    <property type="term" value="F:RNA polymerase II transcription regulatory region sequence-specific DNA binding"/>
    <property type="evidence" value="ECO:0007669"/>
    <property type="project" value="TreeGrafter"/>
</dbReference>
<proteinExistence type="predicted"/>
<evidence type="ECO:0000256" key="2">
    <source>
        <dbReference type="ARBA" id="ARBA00022737"/>
    </source>
</evidence>
<evidence type="ECO:0000256" key="1">
    <source>
        <dbReference type="ARBA" id="ARBA00022723"/>
    </source>
</evidence>
<dbReference type="GO" id="GO:0008270">
    <property type="term" value="F:zinc ion binding"/>
    <property type="evidence" value="ECO:0007669"/>
    <property type="project" value="UniProtKB-KW"/>
</dbReference>
<dbReference type="EnsemblMetazoa" id="AMIN008050-RA">
    <property type="protein sequence ID" value="AMIN008050-PA"/>
    <property type="gene ID" value="AMIN008050"/>
</dbReference>
<dbReference type="Proteomes" id="UP000075920">
    <property type="component" value="Unassembled WGS sequence"/>
</dbReference>
<dbReference type="AlphaFoldDB" id="A0A182WCG5"/>
<keyword evidence="4" id="KW-0862">Zinc</keyword>
<feature type="domain" description="C2H2-type" evidence="6">
    <location>
        <begin position="337"/>
        <end position="359"/>
    </location>
</feature>
<evidence type="ECO:0000259" key="6">
    <source>
        <dbReference type="PROSITE" id="PS50157"/>
    </source>
</evidence>
<dbReference type="PANTHER" id="PTHR24379:SF127">
    <property type="entry name" value="BLOODY FINGERS-RELATED"/>
    <property type="match status" value="1"/>
</dbReference>
<dbReference type="Gene3D" id="3.30.160.60">
    <property type="entry name" value="Classic Zinc Finger"/>
    <property type="match status" value="4"/>
</dbReference>
<dbReference type="PROSITE" id="PS00028">
    <property type="entry name" value="ZINC_FINGER_C2H2_1"/>
    <property type="match status" value="4"/>
</dbReference>
<evidence type="ECO:0000256" key="4">
    <source>
        <dbReference type="ARBA" id="ARBA00022833"/>
    </source>
</evidence>
<dbReference type="PROSITE" id="PS50157">
    <property type="entry name" value="ZINC_FINGER_C2H2_2"/>
    <property type="match status" value="4"/>
</dbReference>
<dbReference type="InterPro" id="IPR036236">
    <property type="entry name" value="Znf_C2H2_sf"/>
</dbReference>
<keyword evidence="8" id="KW-1185">Reference proteome</keyword>
<reference evidence="7" key="2">
    <citation type="submission" date="2020-05" db="UniProtKB">
        <authorList>
            <consortium name="EnsemblMetazoa"/>
        </authorList>
    </citation>
    <scope>IDENTIFICATION</scope>
    <source>
        <strain evidence="7">MINIMUS1</strain>
    </source>
</reference>
<dbReference type="STRING" id="112268.A0A182WCG5"/>
<evidence type="ECO:0000313" key="8">
    <source>
        <dbReference type="Proteomes" id="UP000075920"/>
    </source>
</evidence>
<evidence type="ECO:0000256" key="3">
    <source>
        <dbReference type="ARBA" id="ARBA00022771"/>
    </source>
</evidence>
<feature type="domain" description="C2H2-type" evidence="6">
    <location>
        <begin position="159"/>
        <end position="186"/>
    </location>
</feature>
<evidence type="ECO:0000256" key="5">
    <source>
        <dbReference type="PROSITE-ProRule" id="PRU00042"/>
    </source>
</evidence>
<keyword evidence="2" id="KW-0677">Repeat</keyword>
<sequence>MQTQSHCSTDSWKNSPPVQYVENPMHFPPTIKAENVRNGGSEINNTEIIPHMQIKAENQSQRSRTSTEDTRYELTANVHATDGTADFSFTDEIEIGETTVVSSLGEHVQVKLEYIAHDEASVEQKIQATNVPSIREDRNITHATVTSMERLQENKELPFKCDFCESSFFNTRQLNNHRRNHQLEECPVCRKTIIFRYLKEHIALNHPKADILPDKRLYKCDQCDKIFHCKTLLIDHQRNHQTKECPVCKQMIKLRVLAMHMARKHSANVPLAERHAFQCDQCEKTFVTKPHLVDHQRDHMVKSCPVCSVKLLARCLKKHMARKHPPGGGKVELVRLYKCEWCEKSYSNKRSLVFHQTNHKPMVQSADSERRA</sequence>
<accession>A0A182WCG5</accession>